<keyword evidence="4" id="KW-1185">Reference proteome</keyword>
<feature type="region of interest" description="Disordered" evidence="1">
    <location>
        <begin position="316"/>
        <end position="354"/>
    </location>
</feature>
<dbReference type="AlphaFoldDB" id="C7QGC4"/>
<protein>
    <submittedName>
        <fullName evidence="3">Uncharacterized protein</fullName>
    </submittedName>
</protein>
<dbReference type="HOGENOM" id="CLU_502226_0_0_11"/>
<keyword evidence="2" id="KW-1133">Transmembrane helix</keyword>
<accession>C7QGC4</accession>
<evidence type="ECO:0000256" key="2">
    <source>
        <dbReference type="SAM" id="Phobius"/>
    </source>
</evidence>
<evidence type="ECO:0000313" key="3">
    <source>
        <dbReference type="EMBL" id="ACU72969.1"/>
    </source>
</evidence>
<dbReference type="RefSeq" id="WP_015792698.1">
    <property type="nucleotide sequence ID" value="NC_013131.1"/>
</dbReference>
<keyword evidence="2" id="KW-0812">Transmembrane</keyword>
<dbReference type="KEGG" id="cai:Caci_4105"/>
<evidence type="ECO:0000256" key="1">
    <source>
        <dbReference type="SAM" id="MobiDB-lite"/>
    </source>
</evidence>
<feature type="transmembrane region" description="Helical" evidence="2">
    <location>
        <begin position="44"/>
        <end position="67"/>
    </location>
</feature>
<sequence length="496" mass="52070">MNDPDWLQELFTRARLDEEPLWIPDVAAIKIGGRRRRRLRAVSVGGGALCALAVTTAVVVGLGGMTLGGGGGLMTVMPHSSSVFHYASIAVADSQKAPSTVLPVSVVNKASELIDVLDPGHAYLRSMGSAASVPQYRTVKDSASAVKGVTAMTATSVYATDGTVPPRNSDKPNGSLAATVALNAQQLGRYTHDTPDVSTDSVPCGYMLQYVFQNTPPTPRAHWSKCTSIPLSDGSKLDSSSTPNGQGTVTVAIREYPDNAGGMVVVWTDYANGSTTLTDPARMNQAPDPSVVLKPNPITETKLSAVLADPQFGVADQSSVDGEAPEQFLRPGDLSTHASYDPRSSGDGSGDLPMDNGCAYKDVNPLVRRGRVAAYAVATPGGKPVTVTELEYPLPLGTGPSTMATARSQAAGGCDSNGLLYSKDTVEDLPTGIGDEAFVEYGVGTNAVTVWERFGDTILRVDVTQDQGMPDLSAPADQVWLQNLAKLTASRWTARN</sequence>
<gene>
    <name evidence="3" type="ordered locus">Caci_4105</name>
</gene>
<dbReference type="InParanoid" id="C7QGC4"/>
<organism evidence="3 4">
    <name type="scientific">Catenulispora acidiphila (strain DSM 44928 / JCM 14897 / NBRC 102108 / NRRL B-24433 / ID139908)</name>
    <dbReference type="NCBI Taxonomy" id="479433"/>
    <lineage>
        <taxon>Bacteria</taxon>
        <taxon>Bacillati</taxon>
        <taxon>Actinomycetota</taxon>
        <taxon>Actinomycetes</taxon>
        <taxon>Catenulisporales</taxon>
        <taxon>Catenulisporaceae</taxon>
        <taxon>Catenulispora</taxon>
    </lineage>
</organism>
<dbReference type="EMBL" id="CP001700">
    <property type="protein sequence ID" value="ACU72969.1"/>
    <property type="molecule type" value="Genomic_DNA"/>
</dbReference>
<name>C7QGC4_CATAD</name>
<keyword evidence="2" id="KW-0472">Membrane</keyword>
<evidence type="ECO:0000313" key="4">
    <source>
        <dbReference type="Proteomes" id="UP000000851"/>
    </source>
</evidence>
<proteinExistence type="predicted"/>
<reference evidence="3 4" key="1">
    <citation type="journal article" date="2009" name="Stand. Genomic Sci.">
        <title>Complete genome sequence of Catenulispora acidiphila type strain (ID 139908).</title>
        <authorList>
            <person name="Copeland A."/>
            <person name="Lapidus A."/>
            <person name="Glavina Del Rio T."/>
            <person name="Nolan M."/>
            <person name="Lucas S."/>
            <person name="Chen F."/>
            <person name="Tice H."/>
            <person name="Cheng J.F."/>
            <person name="Bruce D."/>
            <person name="Goodwin L."/>
            <person name="Pitluck S."/>
            <person name="Mikhailova N."/>
            <person name="Pati A."/>
            <person name="Ivanova N."/>
            <person name="Mavromatis K."/>
            <person name="Chen A."/>
            <person name="Palaniappan K."/>
            <person name="Chain P."/>
            <person name="Land M."/>
            <person name="Hauser L."/>
            <person name="Chang Y.J."/>
            <person name="Jeffries C.D."/>
            <person name="Chertkov O."/>
            <person name="Brettin T."/>
            <person name="Detter J.C."/>
            <person name="Han C."/>
            <person name="Ali Z."/>
            <person name="Tindall B.J."/>
            <person name="Goker M."/>
            <person name="Bristow J."/>
            <person name="Eisen J.A."/>
            <person name="Markowitz V."/>
            <person name="Hugenholtz P."/>
            <person name="Kyrpides N.C."/>
            <person name="Klenk H.P."/>
        </authorList>
    </citation>
    <scope>NUCLEOTIDE SEQUENCE [LARGE SCALE GENOMIC DNA]</scope>
    <source>
        <strain evidence="4">DSM 44928 / JCM 14897 / NBRC 102108 / NRRL B-24433 / ID139908</strain>
    </source>
</reference>
<dbReference type="STRING" id="479433.Caci_4105"/>
<dbReference type="Proteomes" id="UP000000851">
    <property type="component" value="Chromosome"/>
</dbReference>